<dbReference type="PANTHER" id="PTHR11062:SF59">
    <property type="entry name" value="EXOSTOSIN FAMILY PROTEIN"/>
    <property type="match status" value="1"/>
</dbReference>
<keyword evidence="6" id="KW-0862">Zinc</keyword>
<keyword evidence="13" id="KW-1185">Reference proteome</keyword>
<keyword evidence="10" id="KW-0472">Membrane</keyword>
<evidence type="ECO:0000256" key="7">
    <source>
        <dbReference type="ARBA" id="ARBA00022968"/>
    </source>
</evidence>
<sequence>MDVTKLLRSIIVFLMFRIDWRKLLLVSSILTIASILIQISSLPYPLTQWISPPHLTISPHGKPLNTAVVHLGKTHSLPAPIKVVSLNSSATINRTTVIYKKEKRVSRRRRRTSSVKPTGIVSPPPPPRKKLPRRLERYISSLTPDEALAFAKRDIENASLASHDDYDDDNPELYAPLFRNISTFKRSYEWMEWILKVFIYPDGKSPIFHQPQLTGIYSSEGWFMKLMEENKQFVTKDPKMAHLFYIPYSARQLQTALYVPNSHNLKPLIDFLRDYVNMLAAKYPFWNRTHGSDHFLVACHDWGPYTLKGHRELITNTIKALCNADASERIFIAGKDVSLPETTIRNPKRPLRLIGGNRVSQRPILAFFAGNRHGRVRPILLKHWSDKDDDMRIYGPLPNRASRVMSYPQHMKSSKYCICPMGYEVNSPRIVEAIYYECVPVIIADNFVPPLNEVLNWEAFSVVVAEKDIPKLKEILLAIPLRKYLIMQSNVKRLQKHFLWNAKPVRYDLFHMILHSIWMSRLSQIQIPQPSLDLKSTFSPPDLNSNIKLNSTSALILCWERLCEGERNRTKRKLHRTDEFGAFSYSAVRGESTIRPAPQLQKRKDNGEGSNGAENRMATPMFSVDDNPDGSCTYHDSAAPAPRQPVAASVPTSNLSPKDTCPRCRQGFFCSDHGSNANELKPKSDASACIESDQGLQESQPPQPKKIVDINQPQLCKNKGCGKTFKEKDNHDEACNYHPGPPVFHDRVRGWKCCDVHVKEFDEFMSIPPCTKGWHNADPVS</sequence>
<evidence type="ECO:0000256" key="2">
    <source>
        <dbReference type="ARBA" id="ARBA00010271"/>
    </source>
</evidence>
<feature type="region of interest" description="Disordered" evidence="9">
    <location>
        <begin position="638"/>
        <end position="659"/>
    </location>
</feature>
<evidence type="ECO:0000256" key="8">
    <source>
        <dbReference type="ARBA" id="ARBA00023034"/>
    </source>
</evidence>
<keyword evidence="10" id="KW-0812">Transmembrane</keyword>
<evidence type="ECO:0000256" key="9">
    <source>
        <dbReference type="SAM" id="MobiDB-lite"/>
    </source>
</evidence>
<keyword evidence="12" id="KW-0808">Transferase</keyword>
<dbReference type="PROSITE" id="PS51401">
    <property type="entry name" value="CHORD"/>
    <property type="match status" value="1"/>
</dbReference>
<feature type="region of interest" description="Disordered" evidence="9">
    <location>
        <begin position="593"/>
        <end position="619"/>
    </location>
</feature>
<dbReference type="Proteomes" id="UP000653305">
    <property type="component" value="Unassembled WGS sequence"/>
</dbReference>
<dbReference type="InterPro" id="IPR007051">
    <property type="entry name" value="CHORD_dom"/>
</dbReference>
<keyword evidence="8" id="KW-0333">Golgi apparatus</keyword>
<keyword evidence="5" id="KW-0677">Repeat</keyword>
<dbReference type="InterPro" id="IPR040911">
    <property type="entry name" value="Exostosin_GT47"/>
</dbReference>
<name>A0A830CM52_9LAMI</name>
<dbReference type="OrthoDB" id="1924787at2759"/>
<feature type="transmembrane region" description="Helical" evidence="10">
    <location>
        <begin position="23"/>
        <end position="44"/>
    </location>
</feature>
<dbReference type="InterPro" id="IPR004263">
    <property type="entry name" value="Exostosin"/>
</dbReference>
<evidence type="ECO:0000313" key="12">
    <source>
        <dbReference type="EMBL" id="GFP98388.1"/>
    </source>
</evidence>
<feature type="compositionally biased region" description="Basic residues" evidence="9">
    <location>
        <begin position="102"/>
        <end position="113"/>
    </location>
</feature>
<protein>
    <submittedName>
        <fullName evidence="12">Probable glycosyltransferase at5g03795</fullName>
    </submittedName>
</protein>
<evidence type="ECO:0000259" key="11">
    <source>
        <dbReference type="PROSITE" id="PS51401"/>
    </source>
</evidence>
<dbReference type="GO" id="GO:0016757">
    <property type="term" value="F:glycosyltransferase activity"/>
    <property type="evidence" value="ECO:0007669"/>
    <property type="project" value="UniProtKB-KW"/>
</dbReference>
<comment type="similarity">
    <text evidence="2">Belongs to the glycosyltransferase 47 family.</text>
</comment>
<dbReference type="Pfam" id="PF04968">
    <property type="entry name" value="CHORD"/>
    <property type="match status" value="1"/>
</dbReference>
<keyword evidence="4" id="KW-0479">Metal-binding</keyword>
<evidence type="ECO:0000313" key="13">
    <source>
        <dbReference type="Proteomes" id="UP000653305"/>
    </source>
</evidence>
<comment type="caution">
    <text evidence="12">The sequence shown here is derived from an EMBL/GenBank/DDBJ whole genome shotgun (WGS) entry which is preliminary data.</text>
</comment>
<comment type="subcellular location">
    <subcellularLocation>
        <location evidence="1">Golgi apparatus membrane</location>
        <topology evidence="1">Single-pass type II membrane protein</topology>
    </subcellularLocation>
</comment>
<organism evidence="12 13">
    <name type="scientific">Phtheirospermum japonicum</name>
    <dbReference type="NCBI Taxonomy" id="374723"/>
    <lineage>
        <taxon>Eukaryota</taxon>
        <taxon>Viridiplantae</taxon>
        <taxon>Streptophyta</taxon>
        <taxon>Embryophyta</taxon>
        <taxon>Tracheophyta</taxon>
        <taxon>Spermatophyta</taxon>
        <taxon>Magnoliopsida</taxon>
        <taxon>eudicotyledons</taxon>
        <taxon>Gunneridae</taxon>
        <taxon>Pentapetalae</taxon>
        <taxon>asterids</taxon>
        <taxon>lamiids</taxon>
        <taxon>Lamiales</taxon>
        <taxon>Orobanchaceae</taxon>
        <taxon>Orobanchaceae incertae sedis</taxon>
        <taxon>Phtheirospermum</taxon>
    </lineage>
</organism>
<feature type="region of interest" description="Disordered" evidence="9">
    <location>
        <begin position="102"/>
        <end position="131"/>
    </location>
</feature>
<dbReference type="PANTHER" id="PTHR11062">
    <property type="entry name" value="EXOSTOSIN HEPARAN SULFATE GLYCOSYLTRANSFERASE -RELATED"/>
    <property type="match status" value="1"/>
</dbReference>
<evidence type="ECO:0000256" key="4">
    <source>
        <dbReference type="ARBA" id="ARBA00022723"/>
    </source>
</evidence>
<dbReference type="Pfam" id="PF03016">
    <property type="entry name" value="Exostosin_GT47"/>
    <property type="match status" value="1"/>
</dbReference>
<dbReference type="FunFam" id="4.10.1130.20:FF:000003">
    <property type="entry name" value="Cysteine and histidine-rich domain-containing protein RAR1"/>
    <property type="match status" value="1"/>
</dbReference>
<feature type="region of interest" description="Disordered" evidence="9">
    <location>
        <begin position="681"/>
        <end position="705"/>
    </location>
</feature>
<evidence type="ECO:0000256" key="6">
    <source>
        <dbReference type="ARBA" id="ARBA00022833"/>
    </source>
</evidence>
<proteinExistence type="inferred from homology"/>
<dbReference type="AlphaFoldDB" id="A0A830CM52"/>
<accession>A0A830CM52</accession>
<evidence type="ECO:0000256" key="3">
    <source>
        <dbReference type="ARBA" id="ARBA00022676"/>
    </source>
</evidence>
<reference evidence="12" key="1">
    <citation type="submission" date="2020-07" db="EMBL/GenBank/DDBJ databases">
        <title>Ethylene signaling mediates host invasion by parasitic plants.</title>
        <authorList>
            <person name="Yoshida S."/>
        </authorList>
    </citation>
    <scope>NUCLEOTIDE SEQUENCE</scope>
    <source>
        <strain evidence="12">Okayama</strain>
    </source>
</reference>
<gene>
    <name evidence="12" type="ORF">PHJA_001982700</name>
</gene>
<evidence type="ECO:0000256" key="10">
    <source>
        <dbReference type="SAM" id="Phobius"/>
    </source>
</evidence>
<keyword evidence="10" id="KW-1133">Transmembrane helix</keyword>
<dbReference type="GO" id="GO:0046872">
    <property type="term" value="F:metal ion binding"/>
    <property type="evidence" value="ECO:0007669"/>
    <property type="project" value="UniProtKB-KW"/>
</dbReference>
<keyword evidence="3" id="KW-0328">Glycosyltransferase</keyword>
<feature type="domain" description="CHORD" evidence="11">
    <location>
        <begin position="716"/>
        <end position="775"/>
    </location>
</feature>
<dbReference type="EMBL" id="BMAC01000525">
    <property type="protein sequence ID" value="GFP98388.1"/>
    <property type="molecule type" value="Genomic_DNA"/>
</dbReference>
<dbReference type="GO" id="GO:0000139">
    <property type="term" value="C:Golgi membrane"/>
    <property type="evidence" value="ECO:0007669"/>
    <property type="project" value="UniProtKB-SubCell"/>
</dbReference>
<evidence type="ECO:0000256" key="1">
    <source>
        <dbReference type="ARBA" id="ARBA00004323"/>
    </source>
</evidence>
<keyword evidence="7" id="KW-0735">Signal-anchor</keyword>
<dbReference type="Gene3D" id="4.10.1130.20">
    <property type="match status" value="1"/>
</dbReference>
<evidence type="ECO:0000256" key="5">
    <source>
        <dbReference type="ARBA" id="ARBA00022737"/>
    </source>
</evidence>